<proteinExistence type="predicted"/>
<comment type="caution">
    <text evidence="1">The sequence shown here is derived from an EMBL/GenBank/DDBJ whole genome shotgun (WGS) entry which is preliminary data.</text>
</comment>
<gene>
    <name evidence="1" type="ORF">R3P38DRAFT_2561784</name>
</gene>
<accession>A0AAW0A3E7</accession>
<name>A0AAW0A3E7_9AGAR</name>
<dbReference type="AlphaFoldDB" id="A0AAW0A3E7"/>
<sequence>MSESQTLSVAQLQAHIDTLSTAIEAQKLVLNDLMTRRSEFHRRLNAFLDPMTRLPFEIQCLVFLQVPADDAEDYPPKPAPSSPPMALLNVCRLWRDIALSTPELWAKLQMNSLPRGPNFSELCKLWLGRAHTLPLSLMLTGSSRLEQSVQDLMTQYGPRLEGLTLRLSFEETERPYVSWARDAGSLSSMKTLSIDPTDNEPYYGDMREWLGLLRDAPALSRCTLSNVFYEQGGDGDGDFNSLTLASLRILRLGKPHANDALNFLNDRGSSSVIMLRYLTLPALTTLTVSELDITNEEFLSFLLRSSPPLESVEMTFSYQNSWPNSVVSRCLRLMPMLTTLDLFALPRRYGVLSGPFLPFIEVLSTSHDVVPKLRQLIFRTDIPVTVHYDELLCMLQFRRLAPCPTPLERFELRFIEYSNHDYSSDMPPEDVRLGLRHLTMHGLKIHIGHTQNLV</sequence>
<organism evidence="1 2">
    <name type="scientific">Favolaschia claudopus</name>
    <dbReference type="NCBI Taxonomy" id="2862362"/>
    <lineage>
        <taxon>Eukaryota</taxon>
        <taxon>Fungi</taxon>
        <taxon>Dikarya</taxon>
        <taxon>Basidiomycota</taxon>
        <taxon>Agaricomycotina</taxon>
        <taxon>Agaricomycetes</taxon>
        <taxon>Agaricomycetidae</taxon>
        <taxon>Agaricales</taxon>
        <taxon>Marasmiineae</taxon>
        <taxon>Mycenaceae</taxon>
        <taxon>Favolaschia</taxon>
    </lineage>
</organism>
<dbReference type="Gene3D" id="3.80.10.10">
    <property type="entry name" value="Ribonuclease Inhibitor"/>
    <property type="match status" value="1"/>
</dbReference>
<reference evidence="1 2" key="1">
    <citation type="journal article" date="2024" name="J Genomics">
        <title>Draft genome sequencing and assembly of Favolaschia claudopus CIRM-BRFM 2984 isolated from oak limbs.</title>
        <authorList>
            <person name="Navarro D."/>
            <person name="Drula E."/>
            <person name="Chaduli D."/>
            <person name="Cazenave R."/>
            <person name="Ahrendt S."/>
            <person name="Wang J."/>
            <person name="Lipzen A."/>
            <person name="Daum C."/>
            <person name="Barry K."/>
            <person name="Grigoriev I.V."/>
            <person name="Favel A."/>
            <person name="Rosso M.N."/>
            <person name="Martin F."/>
        </authorList>
    </citation>
    <scope>NUCLEOTIDE SEQUENCE [LARGE SCALE GENOMIC DNA]</scope>
    <source>
        <strain evidence="1 2">CIRM-BRFM 2984</strain>
    </source>
</reference>
<dbReference type="InterPro" id="IPR032675">
    <property type="entry name" value="LRR_dom_sf"/>
</dbReference>
<dbReference type="SUPFAM" id="SSF81383">
    <property type="entry name" value="F-box domain"/>
    <property type="match status" value="1"/>
</dbReference>
<keyword evidence="2" id="KW-1185">Reference proteome</keyword>
<evidence type="ECO:0000313" key="1">
    <source>
        <dbReference type="EMBL" id="KAK7000452.1"/>
    </source>
</evidence>
<protein>
    <submittedName>
        <fullName evidence="1">F-box domain-containing protein</fullName>
    </submittedName>
</protein>
<dbReference type="InterPro" id="IPR036047">
    <property type="entry name" value="F-box-like_dom_sf"/>
</dbReference>
<dbReference type="EMBL" id="JAWWNJ010000089">
    <property type="protein sequence ID" value="KAK7000452.1"/>
    <property type="molecule type" value="Genomic_DNA"/>
</dbReference>
<dbReference type="Proteomes" id="UP001362999">
    <property type="component" value="Unassembled WGS sequence"/>
</dbReference>
<evidence type="ECO:0000313" key="2">
    <source>
        <dbReference type="Proteomes" id="UP001362999"/>
    </source>
</evidence>